<dbReference type="Proteomes" id="UP001234989">
    <property type="component" value="Chromosome 1"/>
</dbReference>
<evidence type="ECO:0000313" key="1">
    <source>
        <dbReference type="EMBL" id="WMV11331.1"/>
    </source>
</evidence>
<gene>
    <name evidence="1" type="ORF">MTR67_004716</name>
</gene>
<dbReference type="EMBL" id="CP133612">
    <property type="protein sequence ID" value="WMV11331.1"/>
    <property type="molecule type" value="Genomic_DNA"/>
</dbReference>
<evidence type="ECO:0000313" key="2">
    <source>
        <dbReference type="Proteomes" id="UP001234989"/>
    </source>
</evidence>
<sequence length="69" mass="8050">MGKNAVTGSRTRNPTLILRILEPHEVWMTPWIHVDPPLMELGNKYERKEERPSNHVSLQDIRNFITNGD</sequence>
<accession>A0AAF0TAF3</accession>
<reference evidence="1" key="1">
    <citation type="submission" date="2023-08" db="EMBL/GenBank/DDBJ databases">
        <title>A de novo genome assembly of Solanum verrucosum Schlechtendal, a Mexican diploid species geographically isolated from the other diploid A-genome species in potato relatives.</title>
        <authorList>
            <person name="Hosaka K."/>
        </authorList>
    </citation>
    <scope>NUCLEOTIDE SEQUENCE</scope>
    <source>
        <tissue evidence="1">Young leaves</tissue>
    </source>
</reference>
<proteinExistence type="predicted"/>
<protein>
    <submittedName>
        <fullName evidence="1">Uncharacterized protein</fullName>
    </submittedName>
</protein>
<keyword evidence="2" id="KW-1185">Reference proteome</keyword>
<dbReference type="AlphaFoldDB" id="A0AAF0TAF3"/>
<organism evidence="1 2">
    <name type="scientific">Solanum verrucosum</name>
    <dbReference type="NCBI Taxonomy" id="315347"/>
    <lineage>
        <taxon>Eukaryota</taxon>
        <taxon>Viridiplantae</taxon>
        <taxon>Streptophyta</taxon>
        <taxon>Embryophyta</taxon>
        <taxon>Tracheophyta</taxon>
        <taxon>Spermatophyta</taxon>
        <taxon>Magnoliopsida</taxon>
        <taxon>eudicotyledons</taxon>
        <taxon>Gunneridae</taxon>
        <taxon>Pentapetalae</taxon>
        <taxon>asterids</taxon>
        <taxon>lamiids</taxon>
        <taxon>Solanales</taxon>
        <taxon>Solanaceae</taxon>
        <taxon>Solanoideae</taxon>
        <taxon>Solaneae</taxon>
        <taxon>Solanum</taxon>
    </lineage>
</organism>
<name>A0AAF0TAF3_SOLVR</name>